<dbReference type="SUPFAM" id="SSF48452">
    <property type="entry name" value="TPR-like"/>
    <property type="match status" value="1"/>
</dbReference>
<feature type="signal peptide" evidence="6">
    <location>
        <begin position="1"/>
        <end position="24"/>
    </location>
</feature>
<feature type="chain" id="PRO_5041268672" evidence="6">
    <location>
        <begin position="25"/>
        <end position="666"/>
    </location>
</feature>
<accession>A0AA37ML57</accession>
<sequence length="666" mass="74306">MKKSITICALAAGALALSSCSDFLDQNSPSELSQEHVFNNEYYTSAVINQIYGDLTNDRTYSQDWAILYGLGTDCELVDGIGSTATAASERGYFNYNFDGEYSNTNDMWTKMYATIEDANLAVEGIENSPIKNNKNMQIYLAEAKCLRAMVYLDLIRAFGDIPMKFETSKSDLSNAYQGKTDRDVILDSLINQVESSIDALPWAGMSNYTTEHVTKGYAHALVAQLAMTRAGYAIREQAKSGYETASYSDPTYPTQRPDAETRKALYEKALNHLAVIINSGVHKLNPSFENEWYLLNQLTLDTQYKENLFEIPMQQNVSGELGYTAGYRLNGVTTQYGFTNSSGKLKLTASLFYSYDSTDVRRDITCATTQIVAEKRVHSDTTKVTLADGSVEEKIEKTTDTQCAVESALGNAPFGLYCGKWDPRMENANWLDQNIKASAKHLTGINVVKVRYSQILLWYAEIMNELVGPDAYYNGSANLTAREALALVHKRASKNLAVANEYINNIPANKEDFFNAIVQENAWELAGEGARKWDLIRWNLLAQKIYEMKQDYLNNIVSVKPEKVYFNYVKGTTYPETKIDMSSITWYGLPEGKTSKDYDGSFTGFGKLDTKQTETNLNSIAGGLVGTDAKVFGHGAVINRYLIPIGSKIIDASNSYLQNSYNFKN</sequence>
<keyword evidence="3 6" id="KW-0732">Signal</keyword>
<comment type="similarity">
    <text evidence="2">Belongs to the SusD family.</text>
</comment>
<feature type="domain" description="RagB/SusD" evidence="7">
    <location>
        <begin position="306"/>
        <end position="660"/>
    </location>
</feature>
<comment type="subcellular location">
    <subcellularLocation>
        <location evidence="1">Cell outer membrane</location>
    </subcellularLocation>
</comment>
<dbReference type="Pfam" id="PF14322">
    <property type="entry name" value="SusD-like_3"/>
    <property type="match status" value="1"/>
</dbReference>
<dbReference type="Pfam" id="PF07980">
    <property type="entry name" value="SusD_RagB"/>
    <property type="match status" value="1"/>
</dbReference>
<evidence type="ECO:0000256" key="4">
    <source>
        <dbReference type="ARBA" id="ARBA00023136"/>
    </source>
</evidence>
<reference evidence="9" key="1">
    <citation type="submission" date="2021-08" db="EMBL/GenBank/DDBJ databases">
        <title>Prevotella lacticifex sp. nov., isolated from rumen of cow.</title>
        <authorList>
            <person name="Shinkai T."/>
            <person name="Ikeyama N."/>
            <person name="Kumagai M."/>
            <person name="Ohmori H."/>
            <person name="Sakamoto M."/>
            <person name="Ohkuma M."/>
            <person name="Mitsumori M."/>
        </authorList>
    </citation>
    <scope>NUCLEOTIDE SEQUENCE</scope>
    <source>
        <strain evidence="9">DSM 11371</strain>
    </source>
</reference>
<evidence type="ECO:0000259" key="7">
    <source>
        <dbReference type="Pfam" id="PF07980"/>
    </source>
</evidence>
<feature type="domain" description="SusD-like N-terminal" evidence="8">
    <location>
        <begin position="22"/>
        <end position="225"/>
    </location>
</feature>
<proteinExistence type="inferred from homology"/>
<evidence type="ECO:0000256" key="6">
    <source>
        <dbReference type="SAM" id="SignalP"/>
    </source>
</evidence>
<dbReference type="PROSITE" id="PS51257">
    <property type="entry name" value="PROKAR_LIPOPROTEIN"/>
    <property type="match status" value="1"/>
</dbReference>
<evidence type="ECO:0000256" key="1">
    <source>
        <dbReference type="ARBA" id="ARBA00004442"/>
    </source>
</evidence>
<dbReference type="Gene3D" id="1.25.40.390">
    <property type="match status" value="1"/>
</dbReference>
<organism evidence="9 10">
    <name type="scientific">Segatella bryantii</name>
    <name type="common">Prevotella bryantii</name>
    <dbReference type="NCBI Taxonomy" id="77095"/>
    <lineage>
        <taxon>Bacteria</taxon>
        <taxon>Pseudomonadati</taxon>
        <taxon>Bacteroidota</taxon>
        <taxon>Bacteroidia</taxon>
        <taxon>Bacteroidales</taxon>
        <taxon>Prevotellaceae</taxon>
        <taxon>Segatella</taxon>
    </lineage>
</organism>
<evidence type="ECO:0000256" key="3">
    <source>
        <dbReference type="ARBA" id="ARBA00022729"/>
    </source>
</evidence>
<keyword evidence="4" id="KW-0472">Membrane</keyword>
<dbReference type="InterPro" id="IPR033985">
    <property type="entry name" value="SusD-like_N"/>
</dbReference>
<dbReference type="Proteomes" id="UP000887043">
    <property type="component" value="Unassembled WGS sequence"/>
</dbReference>
<dbReference type="EMBL" id="BPTR01000001">
    <property type="protein sequence ID" value="GJG27474.1"/>
    <property type="molecule type" value="Genomic_DNA"/>
</dbReference>
<evidence type="ECO:0000313" key="9">
    <source>
        <dbReference type="EMBL" id="GJG27474.1"/>
    </source>
</evidence>
<dbReference type="InterPro" id="IPR011990">
    <property type="entry name" value="TPR-like_helical_dom_sf"/>
</dbReference>
<dbReference type="GO" id="GO:0009279">
    <property type="term" value="C:cell outer membrane"/>
    <property type="evidence" value="ECO:0007669"/>
    <property type="project" value="UniProtKB-SubCell"/>
</dbReference>
<evidence type="ECO:0000256" key="5">
    <source>
        <dbReference type="ARBA" id="ARBA00023237"/>
    </source>
</evidence>
<comment type="caution">
    <text evidence="9">The sequence shown here is derived from an EMBL/GenBank/DDBJ whole genome shotgun (WGS) entry which is preliminary data.</text>
</comment>
<keyword evidence="5" id="KW-0998">Cell outer membrane</keyword>
<evidence type="ECO:0000259" key="8">
    <source>
        <dbReference type="Pfam" id="PF14322"/>
    </source>
</evidence>
<protein>
    <submittedName>
        <fullName evidence="9">Starch-binding protein</fullName>
    </submittedName>
</protein>
<evidence type="ECO:0000256" key="2">
    <source>
        <dbReference type="ARBA" id="ARBA00006275"/>
    </source>
</evidence>
<name>A0AA37ML57_SEGBR</name>
<dbReference type="AlphaFoldDB" id="A0AA37ML57"/>
<gene>
    <name evidence="9" type="ORF">PRRU23_11740</name>
</gene>
<dbReference type="InterPro" id="IPR012944">
    <property type="entry name" value="SusD_RagB_dom"/>
</dbReference>
<dbReference type="RefSeq" id="WP_006283444.1">
    <property type="nucleotide sequence ID" value="NZ_BPTR01000001.1"/>
</dbReference>
<evidence type="ECO:0000313" key="10">
    <source>
        <dbReference type="Proteomes" id="UP000887043"/>
    </source>
</evidence>